<dbReference type="STRING" id="142588.SAMN04488559_11186"/>
<dbReference type="EMBL" id="FOHA01000011">
    <property type="protein sequence ID" value="SER93896.1"/>
    <property type="molecule type" value="Genomic_DNA"/>
</dbReference>
<sequence length="97" mass="10557">MKNWIKKATLSLLIISTLGVAFPLIAEAATVYYNGTPISWNYGRSLGVTSYSTVQSGSYTHSATANTTYSGWKKKGVQAHAQQYVGWGTATAYWNAQ</sequence>
<accession>A0A1H9T9U7</accession>
<protein>
    <recommendedName>
        <fullName evidence="4">Lactococcin 972 family bacteriocin</fullName>
    </recommendedName>
</protein>
<dbReference type="AlphaFoldDB" id="A0A1H9T9U7"/>
<dbReference type="RefSeq" id="WP_092652717.1">
    <property type="nucleotide sequence ID" value="NZ_FOHA01000011.1"/>
</dbReference>
<gene>
    <name evidence="2" type="ORF">SAMN04488559_11186</name>
</gene>
<proteinExistence type="predicted"/>
<keyword evidence="1" id="KW-0732">Signal</keyword>
<evidence type="ECO:0008006" key="4">
    <source>
        <dbReference type="Google" id="ProtNLM"/>
    </source>
</evidence>
<keyword evidence="3" id="KW-1185">Reference proteome</keyword>
<feature type="signal peptide" evidence="1">
    <location>
        <begin position="1"/>
        <end position="28"/>
    </location>
</feature>
<feature type="chain" id="PRO_5011772401" description="Lactococcin 972 family bacteriocin" evidence="1">
    <location>
        <begin position="29"/>
        <end position="97"/>
    </location>
</feature>
<organism evidence="2 3">
    <name type="scientific">Isobaculum melis</name>
    <dbReference type="NCBI Taxonomy" id="142588"/>
    <lineage>
        <taxon>Bacteria</taxon>
        <taxon>Bacillati</taxon>
        <taxon>Bacillota</taxon>
        <taxon>Bacilli</taxon>
        <taxon>Lactobacillales</taxon>
        <taxon>Carnobacteriaceae</taxon>
        <taxon>Isobaculum</taxon>
    </lineage>
</organism>
<evidence type="ECO:0000313" key="3">
    <source>
        <dbReference type="Proteomes" id="UP000198948"/>
    </source>
</evidence>
<reference evidence="2 3" key="1">
    <citation type="submission" date="2016-10" db="EMBL/GenBank/DDBJ databases">
        <authorList>
            <person name="de Groot N.N."/>
        </authorList>
    </citation>
    <scope>NUCLEOTIDE SEQUENCE [LARGE SCALE GENOMIC DNA]</scope>
    <source>
        <strain evidence="2 3">DSM 13760</strain>
    </source>
</reference>
<name>A0A1H9T9U7_9LACT</name>
<evidence type="ECO:0000313" key="2">
    <source>
        <dbReference type="EMBL" id="SER93896.1"/>
    </source>
</evidence>
<evidence type="ECO:0000256" key="1">
    <source>
        <dbReference type="SAM" id="SignalP"/>
    </source>
</evidence>
<dbReference type="OrthoDB" id="5196917at2"/>
<dbReference type="Proteomes" id="UP000198948">
    <property type="component" value="Unassembled WGS sequence"/>
</dbReference>